<dbReference type="Pfam" id="PF02498">
    <property type="entry name" value="Bro-N"/>
    <property type="match status" value="1"/>
</dbReference>
<reference evidence="2" key="1">
    <citation type="submission" date="2012-06" db="EMBL/GenBank/DDBJ databases">
        <title>Genomic sequencing and analysis of the Dendrolimus kikuchii nucleopolyhedrovirus.</title>
        <authorList>
            <person name="Yang M.M."/>
        </authorList>
    </citation>
    <scope>NUCLEOTIDE SEQUENCE</scope>
    <source>
        <strain evidence="2">YN</strain>
    </source>
</reference>
<dbReference type="InterPro" id="IPR003497">
    <property type="entry name" value="BRO_N_domain"/>
</dbReference>
<sequence>MALSKVNFVNGPLEVFTVVDDKRENWMVANPFAEALNYSKPNKAILQHVSEENQKTFEELRSYRCGTTDESSSPLPCNVQAKTKFINTAGVFELINASEMPAAKRFKQWNANDLLPTLCRDGEYSMTTDAPADIAEGMNAVHAATNEGMEAPWIQTSDNLNDVIEKKDKIISTITLRNQELVENLKESNDKLVVFASALVEANNALSESNKGLMLANDRNNILTMALIKANERTDALANRMADIAQDVIAKPSDPQLLHSLAVCALGDEEYAFVRPQRRSLKQSLNRLSVDERDIVFRSDYVPNAMNVLNKVKETLPRSQFKAKHNKIKLLNNLTREQLVEAVRASMTERQIARLTNGLQQQQPSD</sequence>
<dbReference type="PANTHER" id="PTHR36180:SF2">
    <property type="entry name" value="BRO FAMILY PROTEIN"/>
    <property type="match status" value="1"/>
</dbReference>
<feature type="domain" description="Bro-N" evidence="1">
    <location>
        <begin position="1"/>
        <end position="122"/>
    </location>
</feature>
<accession>V9LSP6</accession>
<dbReference type="InterPro" id="IPR022549">
    <property type="entry name" value="DUF3627"/>
</dbReference>
<dbReference type="PROSITE" id="PS51750">
    <property type="entry name" value="BRO_N"/>
    <property type="match status" value="1"/>
</dbReference>
<protein>
    <submittedName>
        <fullName evidence="2">DekiORF36</fullName>
    </submittedName>
</protein>
<evidence type="ECO:0000313" key="2">
    <source>
        <dbReference type="EMBL" id="AFS51914.1"/>
    </source>
</evidence>
<proteinExistence type="predicted"/>
<dbReference type="Pfam" id="PF12299">
    <property type="entry name" value="DUF3627"/>
    <property type="match status" value="1"/>
</dbReference>
<organism evidence="2">
    <name type="scientific">Dendrolimus kikuchii nucleopolyhedrovirus</name>
    <dbReference type="NCBI Taxonomy" id="1219875"/>
    <lineage>
        <taxon>Viruses</taxon>
        <taxon>Viruses incertae sedis</taxon>
        <taxon>Naldaviricetes</taxon>
        <taxon>Lefavirales</taxon>
        <taxon>Baculoviridae</taxon>
        <taxon>Alphabaculovirus</taxon>
    </lineage>
</organism>
<evidence type="ECO:0000259" key="1">
    <source>
        <dbReference type="PROSITE" id="PS51750"/>
    </source>
</evidence>
<dbReference type="PANTHER" id="PTHR36180">
    <property type="entry name" value="DNA-BINDING PROTEIN-RELATED-RELATED"/>
    <property type="match status" value="1"/>
</dbReference>
<dbReference type="EMBL" id="JX193905">
    <property type="protein sequence ID" value="AFS51914.1"/>
    <property type="molecule type" value="Genomic_DNA"/>
</dbReference>
<dbReference type="SMART" id="SM01040">
    <property type="entry name" value="Bro-N"/>
    <property type="match status" value="1"/>
</dbReference>
<name>V9LSP6_9ABAC</name>